<dbReference type="Pfam" id="PF07714">
    <property type="entry name" value="PK_Tyr_Ser-Thr"/>
    <property type="match status" value="1"/>
</dbReference>
<feature type="region of interest" description="Disordered" evidence="7">
    <location>
        <begin position="396"/>
        <end position="532"/>
    </location>
</feature>
<dbReference type="InterPro" id="IPR008271">
    <property type="entry name" value="Ser/Thr_kinase_AS"/>
</dbReference>
<dbReference type="EMBL" id="FN647885">
    <property type="protein sequence ID" value="CBN78459.1"/>
    <property type="molecule type" value="Genomic_DNA"/>
</dbReference>
<feature type="compositionally biased region" description="Basic and acidic residues" evidence="7">
    <location>
        <begin position="416"/>
        <end position="435"/>
    </location>
</feature>
<evidence type="ECO:0000256" key="6">
    <source>
        <dbReference type="PROSITE-ProRule" id="PRU10141"/>
    </source>
</evidence>
<dbReference type="InterPro" id="IPR011009">
    <property type="entry name" value="Kinase-like_dom_sf"/>
</dbReference>
<feature type="compositionally biased region" description="Low complexity" evidence="7">
    <location>
        <begin position="505"/>
        <end position="515"/>
    </location>
</feature>
<keyword evidence="3 6" id="KW-0547">Nucleotide-binding</keyword>
<dbReference type="PANTHER" id="PTHR44329:SF288">
    <property type="entry name" value="MITOGEN-ACTIVATED PROTEIN KINASE KINASE KINASE 20"/>
    <property type="match status" value="1"/>
</dbReference>
<evidence type="ECO:0000256" key="7">
    <source>
        <dbReference type="SAM" id="MobiDB-lite"/>
    </source>
</evidence>
<evidence type="ECO:0000313" key="10">
    <source>
        <dbReference type="Proteomes" id="UP000002630"/>
    </source>
</evidence>
<dbReference type="Proteomes" id="UP000002630">
    <property type="component" value="Linkage Group LG33"/>
</dbReference>
<dbReference type="InterPro" id="IPR001245">
    <property type="entry name" value="Ser-Thr/Tyr_kinase_cat_dom"/>
</dbReference>
<dbReference type="SMART" id="SM00220">
    <property type="entry name" value="S_TKc"/>
    <property type="match status" value="1"/>
</dbReference>
<dbReference type="AlphaFoldDB" id="D8LDQ2"/>
<dbReference type="SUPFAM" id="SSF56112">
    <property type="entry name" value="Protein kinase-like (PK-like)"/>
    <property type="match status" value="1"/>
</dbReference>
<dbReference type="InterPro" id="IPR017441">
    <property type="entry name" value="Protein_kinase_ATP_BS"/>
</dbReference>
<keyword evidence="5 6" id="KW-0067">ATP-binding</keyword>
<dbReference type="eggNOG" id="KOG0193">
    <property type="taxonomic scope" value="Eukaryota"/>
</dbReference>
<feature type="compositionally biased region" description="Polar residues" evidence="7">
    <location>
        <begin position="494"/>
        <end position="504"/>
    </location>
</feature>
<dbReference type="GO" id="GO:0004674">
    <property type="term" value="F:protein serine/threonine kinase activity"/>
    <property type="evidence" value="ECO:0007669"/>
    <property type="project" value="UniProtKB-KW"/>
</dbReference>
<keyword evidence="1" id="KW-0723">Serine/threonine-protein kinase</keyword>
<dbReference type="InterPro" id="IPR051681">
    <property type="entry name" value="Ser/Thr_Kinases-Pseudokinases"/>
</dbReference>
<dbReference type="EMBL" id="FN649758">
    <property type="protein sequence ID" value="CBN78459.1"/>
    <property type="molecule type" value="Genomic_DNA"/>
</dbReference>
<dbReference type="PROSITE" id="PS00108">
    <property type="entry name" value="PROTEIN_KINASE_ST"/>
    <property type="match status" value="1"/>
</dbReference>
<sequence>MREAVPTFENNAFIRKILLEVKTLFERMDDLVQLCLPQEQQHDETSSTLRNAARTAKRVYFSEQNLKILKEYSDKLDSIKLDLSVRMQVVAKQQANRMEAFLTQDKGTDPSLKLMKRLMKGNVVDEELEELDETLGCGSFGVVMAGRYYGKPVAIKRALSSVFSAEDRERFRREASTHFAQRHDRIVQVIAFRTGGGSRPPCLVMERMDRTLFHFLGISPAPLDLSGSLPYMIDICEGLKYLHQGGVLHRDIKSHNILLRNGGAKVSDFGLATHGCSTMGRKTGNNQFIDEKAGTKFWMAPEILSWGESSFDSDVFSLHVVLWEIIENRQGGTGDAIGDVLRRNRLAKLPIEGEGDERDPATMRLHKLIRTCGLLERKDRPKIGEVLAEATSIYDSLPRSGGAEEPSAATTYPLQGRDEEEGHLRPSESRRRAQEAENSDSLRAPWGSWKDFDPCGVGAENKREQASATSDGGSNCVPTTVATSASESEARKGVNQSRTTISELQRQQSRAQSPQGAGGGAAKKNTPPSAYN</sequence>
<dbReference type="STRING" id="2880.D8LDQ2"/>
<gene>
    <name evidence="9" type="ORF">Esi_0121_0057</name>
</gene>
<feature type="domain" description="Protein kinase" evidence="8">
    <location>
        <begin position="129"/>
        <end position="397"/>
    </location>
</feature>
<evidence type="ECO:0000313" key="9">
    <source>
        <dbReference type="EMBL" id="CBN78459.1"/>
    </source>
</evidence>
<dbReference type="OMA" id="YMIDICE"/>
<evidence type="ECO:0000256" key="4">
    <source>
        <dbReference type="ARBA" id="ARBA00022777"/>
    </source>
</evidence>
<name>D8LDQ2_ECTSI</name>
<dbReference type="PROSITE" id="PS50011">
    <property type="entry name" value="PROTEIN_KINASE_DOM"/>
    <property type="match status" value="1"/>
</dbReference>
<dbReference type="Gene3D" id="1.10.510.10">
    <property type="entry name" value="Transferase(Phosphotransferase) domain 1"/>
    <property type="match status" value="1"/>
</dbReference>
<keyword evidence="4" id="KW-0418">Kinase</keyword>
<evidence type="ECO:0000256" key="5">
    <source>
        <dbReference type="ARBA" id="ARBA00022840"/>
    </source>
</evidence>
<protein>
    <submittedName>
        <fullName evidence="9">ATP binding protein</fullName>
    </submittedName>
</protein>
<dbReference type="InParanoid" id="D8LDQ2"/>
<feature type="compositionally biased region" description="Polar residues" evidence="7">
    <location>
        <begin position="466"/>
        <end position="487"/>
    </location>
</feature>
<dbReference type="PANTHER" id="PTHR44329">
    <property type="entry name" value="SERINE/THREONINE-PROTEIN KINASE TNNI3K-RELATED"/>
    <property type="match status" value="1"/>
</dbReference>
<feature type="binding site" evidence="6">
    <location>
        <position position="156"/>
    </location>
    <ligand>
        <name>ATP</name>
        <dbReference type="ChEBI" id="CHEBI:30616"/>
    </ligand>
</feature>
<proteinExistence type="predicted"/>
<keyword evidence="10" id="KW-1185">Reference proteome</keyword>
<dbReference type="OrthoDB" id="69842at2759"/>
<keyword evidence="2" id="KW-0808">Transferase</keyword>
<dbReference type="InterPro" id="IPR000719">
    <property type="entry name" value="Prot_kinase_dom"/>
</dbReference>
<organism evidence="9 10">
    <name type="scientific">Ectocarpus siliculosus</name>
    <name type="common">Brown alga</name>
    <name type="synonym">Conferva siliculosa</name>
    <dbReference type="NCBI Taxonomy" id="2880"/>
    <lineage>
        <taxon>Eukaryota</taxon>
        <taxon>Sar</taxon>
        <taxon>Stramenopiles</taxon>
        <taxon>Ochrophyta</taxon>
        <taxon>PX clade</taxon>
        <taxon>Phaeophyceae</taxon>
        <taxon>Ectocarpales</taxon>
        <taxon>Ectocarpaceae</taxon>
        <taxon>Ectocarpus</taxon>
    </lineage>
</organism>
<dbReference type="GO" id="GO:0005524">
    <property type="term" value="F:ATP binding"/>
    <property type="evidence" value="ECO:0007669"/>
    <property type="project" value="UniProtKB-UniRule"/>
</dbReference>
<evidence type="ECO:0000256" key="3">
    <source>
        <dbReference type="ARBA" id="ARBA00022741"/>
    </source>
</evidence>
<reference evidence="9 10" key="1">
    <citation type="journal article" date="2010" name="Nature">
        <title>The Ectocarpus genome and the independent evolution of multicellularity in brown algae.</title>
        <authorList>
            <person name="Cock J.M."/>
            <person name="Sterck L."/>
            <person name="Rouze P."/>
            <person name="Scornet D."/>
            <person name="Allen A.E."/>
            <person name="Amoutzias G."/>
            <person name="Anthouard V."/>
            <person name="Artiguenave F."/>
            <person name="Aury J.M."/>
            <person name="Badger J.H."/>
            <person name="Beszteri B."/>
            <person name="Billiau K."/>
            <person name="Bonnet E."/>
            <person name="Bothwell J.H."/>
            <person name="Bowler C."/>
            <person name="Boyen C."/>
            <person name="Brownlee C."/>
            <person name="Carrano C.J."/>
            <person name="Charrier B."/>
            <person name="Cho G.Y."/>
            <person name="Coelho S.M."/>
            <person name="Collen J."/>
            <person name="Corre E."/>
            <person name="Da Silva C."/>
            <person name="Delage L."/>
            <person name="Delaroque N."/>
            <person name="Dittami S.M."/>
            <person name="Doulbeau S."/>
            <person name="Elias M."/>
            <person name="Farnham G."/>
            <person name="Gachon C.M."/>
            <person name="Gschloessl B."/>
            <person name="Heesch S."/>
            <person name="Jabbari K."/>
            <person name="Jubin C."/>
            <person name="Kawai H."/>
            <person name="Kimura K."/>
            <person name="Kloareg B."/>
            <person name="Kupper F.C."/>
            <person name="Lang D."/>
            <person name="Le Bail A."/>
            <person name="Leblanc C."/>
            <person name="Lerouge P."/>
            <person name="Lohr M."/>
            <person name="Lopez P.J."/>
            <person name="Martens C."/>
            <person name="Maumus F."/>
            <person name="Michel G."/>
            <person name="Miranda-Saavedra D."/>
            <person name="Morales J."/>
            <person name="Moreau H."/>
            <person name="Motomura T."/>
            <person name="Nagasato C."/>
            <person name="Napoli C.A."/>
            <person name="Nelson D.R."/>
            <person name="Nyvall-Collen P."/>
            <person name="Peters A.F."/>
            <person name="Pommier C."/>
            <person name="Potin P."/>
            <person name="Poulain J."/>
            <person name="Quesneville H."/>
            <person name="Read B."/>
            <person name="Rensing S.A."/>
            <person name="Ritter A."/>
            <person name="Rousvoal S."/>
            <person name="Samanta M."/>
            <person name="Samson G."/>
            <person name="Schroeder D.C."/>
            <person name="Segurens B."/>
            <person name="Strittmatter M."/>
            <person name="Tonon T."/>
            <person name="Tregear J.W."/>
            <person name="Valentin K."/>
            <person name="von Dassow P."/>
            <person name="Yamagishi T."/>
            <person name="Van de Peer Y."/>
            <person name="Wincker P."/>
        </authorList>
    </citation>
    <scope>NUCLEOTIDE SEQUENCE [LARGE SCALE GENOMIC DNA]</scope>
    <source>
        <strain evidence="10">Ec32 / CCAP1310/4</strain>
    </source>
</reference>
<accession>D8LDQ2</accession>
<evidence type="ECO:0000256" key="1">
    <source>
        <dbReference type="ARBA" id="ARBA00022527"/>
    </source>
</evidence>
<dbReference type="PROSITE" id="PS00107">
    <property type="entry name" value="PROTEIN_KINASE_ATP"/>
    <property type="match status" value="1"/>
</dbReference>
<evidence type="ECO:0000256" key="2">
    <source>
        <dbReference type="ARBA" id="ARBA00022679"/>
    </source>
</evidence>
<evidence type="ECO:0000259" key="8">
    <source>
        <dbReference type="PROSITE" id="PS50011"/>
    </source>
</evidence>